<accession>A0A392P958</accession>
<organism evidence="1 2">
    <name type="scientific">Trifolium medium</name>
    <dbReference type="NCBI Taxonomy" id="97028"/>
    <lineage>
        <taxon>Eukaryota</taxon>
        <taxon>Viridiplantae</taxon>
        <taxon>Streptophyta</taxon>
        <taxon>Embryophyta</taxon>
        <taxon>Tracheophyta</taxon>
        <taxon>Spermatophyta</taxon>
        <taxon>Magnoliopsida</taxon>
        <taxon>eudicotyledons</taxon>
        <taxon>Gunneridae</taxon>
        <taxon>Pentapetalae</taxon>
        <taxon>rosids</taxon>
        <taxon>fabids</taxon>
        <taxon>Fabales</taxon>
        <taxon>Fabaceae</taxon>
        <taxon>Papilionoideae</taxon>
        <taxon>50 kb inversion clade</taxon>
        <taxon>NPAAA clade</taxon>
        <taxon>Hologalegina</taxon>
        <taxon>IRL clade</taxon>
        <taxon>Trifolieae</taxon>
        <taxon>Trifolium</taxon>
    </lineage>
</organism>
<proteinExistence type="predicted"/>
<dbReference type="AlphaFoldDB" id="A0A392P958"/>
<dbReference type="Proteomes" id="UP000265520">
    <property type="component" value="Unassembled WGS sequence"/>
</dbReference>
<sequence length="160" mass="18210">KTDLPSSNHCGEGKRFLSDWHGIGIKLPDQIVMQILGRIKQLIPPFSCNYSLHGLVLTLWVNDDLFFRPNRPFCRYLESSLLFRSKNFGAIIISWCARSAGTCLLFFGALRLLGTCRFLGSHAYNHKNRTKQNRLQTSQAVVMDQEHMNIASLSPETVQK</sequence>
<dbReference type="EMBL" id="LXQA010069636">
    <property type="protein sequence ID" value="MCI08613.1"/>
    <property type="molecule type" value="Genomic_DNA"/>
</dbReference>
<comment type="caution">
    <text evidence="1">The sequence shown here is derived from an EMBL/GenBank/DDBJ whole genome shotgun (WGS) entry which is preliminary data.</text>
</comment>
<evidence type="ECO:0000313" key="2">
    <source>
        <dbReference type="Proteomes" id="UP000265520"/>
    </source>
</evidence>
<reference evidence="1 2" key="1">
    <citation type="journal article" date="2018" name="Front. Plant Sci.">
        <title>Red Clover (Trifolium pratense) and Zigzag Clover (T. medium) - A Picture of Genomic Similarities and Differences.</title>
        <authorList>
            <person name="Dluhosova J."/>
            <person name="Istvanek J."/>
            <person name="Nedelnik J."/>
            <person name="Repkova J."/>
        </authorList>
    </citation>
    <scope>NUCLEOTIDE SEQUENCE [LARGE SCALE GENOMIC DNA]</scope>
    <source>
        <strain evidence="2">cv. 10/8</strain>
        <tissue evidence="1">Leaf</tissue>
    </source>
</reference>
<keyword evidence="2" id="KW-1185">Reference proteome</keyword>
<evidence type="ECO:0000313" key="1">
    <source>
        <dbReference type="EMBL" id="MCI08613.1"/>
    </source>
</evidence>
<feature type="non-terminal residue" evidence="1">
    <location>
        <position position="1"/>
    </location>
</feature>
<name>A0A392P958_9FABA</name>
<protein>
    <submittedName>
        <fullName evidence="1">Uncharacterized protein</fullName>
    </submittedName>
</protein>